<dbReference type="Proteomes" id="UP000664628">
    <property type="component" value="Unassembled WGS sequence"/>
</dbReference>
<feature type="compositionally biased region" description="Pro residues" evidence="1">
    <location>
        <begin position="26"/>
        <end position="36"/>
    </location>
</feature>
<dbReference type="Gene3D" id="2.60.220.30">
    <property type="match status" value="1"/>
</dbReference>
<name>A0ABS3JUK0_9BACT</name>
<feature type="region of interest" description="Disordered" evidence="1">
    <location>
        <begin position="26"/>
        <end position="60"/>
    </location>
</feature>
<evidence type="ECO:0000256" key="2">
    <source>
        <dbReference type="SAM" id="SignalP"/>
    </source>
</evidence>
<keyword evidence="4" id="KW-1185">Reference proteome</keyword>
<dbReference type="EMBL" id="JAFMYW010000015">
    <property type="protein sequence ID" value="MBO0952874.1"/>
    <property type="molecule type" value="Genomic_DNA"/>
</dbReference>
<protein>
    <recommendedName>
        <fullName evidence="5">ZU5 domain-containing protein</fullName>
    </recommendedName>
</protein>
<comment type="caution">
    <text evidence="3">The sequence shown here is derived from an EMBL/GenBank/DDBJ whole genome shotgun (WGS) entry which is preliminary data.</text>
</comment>
<sequence>MKRLHYLLAGWALMACLASCKHDPNPEPAVDPPGGQPPLTTEVGQPAGEATSKLIGPQGGSLTSADGTLELTLPAGALAQATTITIQPITNQAPHGLGLAYRFLPDGTQFARPATLTWHYKASAVAANDPDLLRVAFQGSDQTWYQVPGVEVDTATHQMSLPMPHFSDWSAYEVAEIEQLNLDGGPNLGAYLDFGASTSLAVTYARLAPLVPGSTDKPLEIKAITWSLPGGSANGQLRGTGDRAVYTAPSGYPPQNPVTVVAEVSFTNSERKVLLLKRILVGPDYFTGTFGGTPFAWVNHYYYKTDKTIHLSGWNESESQSLNLLMVARNVNRPQGSYSYVAGGPKNSGQAFAEFAQAYDGKSGFLTYIYPCGSERPFISGGQVVITQVDEVDGVEYIRGRLSATLYNLDGPCPRAVLQKPLQAEFRIQSTF</sequence>
<evidence type="ECO:0000313" key="4">
    <source>
        <dbReference type="Proteomes" id="UP000664628"/>
    </source>
</evidence>
<dbReference type="PROSITE" id="PS51257">
    <property type="entry name" value="PROKAR_LIPOPROTEIN"/>
    <property type="match status" value="1"/>
</dbReference>
<evidence type="ECO:0000256" key="1">
    <source>
        <dbReference type="SAM" id="MobiDB-lite"/>
    </source>
</evidence>
<dbReference type="RefSeq" id="WP_207332827.1">
    <property type="nucleotide sequence ID" value="NZ_JAFMYW010000015.1"/>
</dbReference>
<keyword evidence="2" id="KW-0732">Signal</keyword>
<reference evidence="3 4" key="1">
    <citation type="submission" date="2021-03" db="EMBL/GenBank/DDBJ databases">
        <title>Fibrella sp. HMF5405 genome sequencing and assembly.</title>
        <authorList>
            <person name="Kang H."/>
            <person name="Kim H."/>
            <person name="Bae S."/>
            <person name="Joh K."/>
        </authorList>
    </citation>
    <scope>NUCLEOTIDE SEQUENCE [LARGE SCALE GENOMIC DNA]</scope>
    <source>
        <strain evidence="3 4">HMF5405</strain>
    </source>
</reference>
<gene>
    <name evidence="3" type="ORF">J2I46_30145</name>
</gene>
<accession>A0ABS3JUK0</accession>
<evidence type="ECO:0008006" key="5">
    <source>
        <dbReference type="Google" id="ProtNLM"/>
    </source>
</evidence>
<feature type="signal peptide" evidence="2">
    <location>
        <begin position="1"/>
        <end position="20"/>
    </location>
</feature>
<proteinExistence type="predicted"/>
<evidence type="ECO:0000313" key="3">
    <source>
        <dbReference type="EMBL" id="MBO0952874.1"/>
    </source>
</evidence>
<organism evidence="3 4">
    <name type="scientific">Fibrella forsythiae</name>
    <dbReference type="NCBI Taxonomy" id="2817061"/>
    <lineage>
        <taxon>Bacteria</taxon>
        <taxon>Pseudomonadati</taxon>
        <taxon>Bacteroidota</taxon>
        <taxon>Cytophagia</taxon>
        <taxon>Cytophagales</taxon>
        <taxon>Spirosomataceae</taxon>
        <taxon>Fibrella</taxon>
    </lineage>
</organism>
<feature type="chain" id="PRO_5046385410" description="ZU5 domain-containing protein" evidence="2">
    <location>
        <begin position="21"/>
        <end position="432"/>
    </location>
</feature>